<accession>A0A559L7K2</accession>
<dbReference type="SUPFAM" id="SSF57701">
    <property type="entry name" value="Zn2/Cys6 DNA-binding domain"/>
    <property type="match status" value="1"/>
</dbReference>
<dbReference type="PANTHER" id="PTHR37534:SF11">
    <property type="entry name" value="ZN(II)2CYS6 TRANSCRIPTION FACTOR (EUROFUNG)"/>
    <property type="match status" value="1"/>
</dbReference>
<evidence type="ECO:0000256" key="2">
    <source>
        <dbReference type="ARBA" id="ARBA00023242"/>
    </source>
</evidence>
<gene>
    <name evidence="5" type="ORF">Focb16_v000023</name>
</gene>
<dbReference type="CDD" id="cd00067">
    <property type="entry name" value="GAL4"/>
    <property type="match status" value="1"/>
</dbReference>
<dbReference type="InterPro" id="IPR036864">
    <property type="entry name" value="Zn2-C6_fun-type_DNA-bd_sf"/>
</dbReference>
<dbReference type="Pfam" id="PF00172">
    <property type="entry name" value="Zn_clus"/>
    <property type="match status" value="1"/>
</dbReference>
<comment type="subcellular location">
    <subcellularLocation>
        <location evidence="1">Nucleus</location>
    </subcellularLocation>
</comment>
<name>A0A559L7K2_FUSOC</name>
<dbReference type="GO" id="GO:0008270">
    <property type="term" value="F:zinc ion binding"/>
    <property type="evidence" value="ECO:0007669"/>
    <property type="project" value="InterPro"/>
</dbReference>
<dbReference type="InterPro" id="IPR021858">
    <property type="entry name" value="Fun_TF"/>
</dbReference>
<evidence type="ECO:0000313" key="5">
    <source>
        <dbReference type="EMBL" id="TVY69323.1"/>
    </source>
</evidence>
<organism evidence="5 6">
    <name type="scientific">Fusarium oxysporum f. sp. cubense</name>
    <dbReference type="NCBI Taxonomy" id="61366"/>
    <lineage>
        <taxon>Eukaryota</taxon>
        <taxon>Fungi</taxon>
        <taxon>Dikarya</taxon>
        <taxon>Ascomycota</taxon>
        <taxon>Pezizomycotina</taxon>
        <taxon>Sordariomycetes</taxon>
        <taxon>Hypocreomycetidae</taxon>
        <taxon>Hypocreales</taxon>
        <taxon>Nectriaceae</taxon>
        <taxon>Fusarium</taxon>
        <taxon>Fusarium oxysporum species complex</taxon>
    </lineage>
</organism>
<protein>
    <recommendedName>
        <fullName evidence="4">Zn(2)-C6 fungal-type domain-containing protein</fullName>
    </recommendedName>
</protein>
<dbReference type="Pfam" id="PF11951">
    <property type="entry name" value="Fungal_trans_2"/>
    <property type="match status" value="1"/>
</dbReference>
<keyword evidence="2" id="KW-0539">Nucleus</keyword>
<dbReference type="AlphaFoldDB" id="A0A559L7K2"/>
<dbReference type="GO" id="GO:0045944">
    <property type="term" value="P:positive regulation of transcription by RNA polymerase II"/>
    <property type="evidence" value="ECO:0007669"/>
    <property type="project" value="TreeGrafter"/>
</dbReference>
<dbReference type="EMBL" id="SRMI01000005">
    <property type="protein sequence ID" value="TVY69323.1"/>
    <property type="molecule type" value="Genomic_DNA"/>
</dbReference>
<evidence type="ECO:0000259" key="4">
    <source>
        <dbReference type="PROSITE" id="PS50048"/>
    </source>
</evidence>
<comment type="caution">
    <text evidence="5">The sequence shown here is derived from an EMBL/GenBank/DDBJ whole genome shotgun (WGS) entry which is preliminary data.</text>
</comment>
<evidence type="ECO:0000256" key="3">
    <source>
        <dbReference type="SAM" id="MobiDB-lite"/>
    </source>
</evidence>
<dbReference type="PROSITE" id="PS50048">
    <property type="entry name" value="ZN2_CY6_FUNGAL_2"/>
    <property type="match status" value="1"/>
</dbReference>
<dbReference type="Proteomes" id="UP000320707">
    <property type="component" value="Unassembled WGS sequence"/>
</dbReference>
<dbReference type="GO" id="GO:0000976">
    <property type="term" value="F:transcription cis-regulatory region binding"/>
    <property type="evidence" value="ECO:0007669"/>
    <property type="project" value="TreeGrafter"/>
</dbReference>
<dbReference type="PANTHER" id="PTHR37534">
    <property type="entry name" value="TRANSCRIPTIONAL ACTIVATOR PROTEIN UGA3"/>
    <property type="match status" value="1"/>
</dbReference>
<feature type="region of interest" description="Disordered" evidence="3">
    <location>
        <begin position="13"/>
        <end position="37"/>
    </location>
</feature>
<reference evidence="5 6" key="1">
    <citation type="journal article" date="2019" name="Microbiol. Resour. Announc.">
        <title>High-quality draft genome sequence of Fusarium oxysporum f. sp. cubense strain 160527, a causal agent of Panama disease.</title>
        <authorList>
            <person name="Asai S."/>
            <person name="Ayukawa Y."/>
            <person name="Gan P."/>
            <person name="Masuda S."/>
            <person name="Komatsu K."/>
            <person name="Shirasu K."/>
            <person name="Arie T."/>
        </authorList>
    </citation>
    <scope>NUCLEOTIDE SEQUENCE [LARGE SCALE GENOMIC DNA]</scope>
    <source>
        <strain evidence="5 6">160527</strain>
    </source>
</reference>
<dbReference type="Gene3D" id="4.10.240.10">
    <property type="entry name" value="Zn(2)-C6 fungal-type DNA-binding domain"/>
    <property type="match status" value="1"/>
</dbReference>
<dbReference type="GO" id="GO:0005634">
    <property type="term" value="C:nucleus"/>
    <property type="evidence" value="ECO:0007669"/>
    <property type="project" value="UniProtKB-SubCell"/>
</dbReference>
<dbReference type="GO" id="GO:0000981">
    <property type="term" value="F:DNA-binding transcription factor activity, RNA polymerase II-specific"/>
    <property type="evidence" value="ECO:0007669"/>
    <property type="project" value="InterPro"/>
</dbReference>
<dbReference type="InterPro" id="IPR001138">
    <property type="entry name" value="Zn2Cys6_DnaBD"/>
</dbReference>
<feature type="domain" description="Zn(2)-C6 fungal-type" evidence="4">
    <location>
        <begin position="50"/>
        <end position="78"/>
    </location>
</feature>
<proteinExistence type="predicted"/>
<dbReference type="PROSITE" id="PS00463">
    <property type="entry name" value="ZN2_CY6_FUNGAL_1"/>
    <property type="match status" value="1"/>
</dbReference>
<evidence type="ECO:0000256" key="1">
    <source>
        <dbReference type="ARBA" id="ARBA00004123"/>
    </source>
</evidence>
<sequence>MVSKVWRVRFAPSTKNQPLPADRSAGKTPTIASPHPEIPALRRQAKSKAACQECKLRRVKCDERYPVCGHCERRGAVCKPAPPKSIWKLEMPLLIQQAFTKDDGTSCSMLLQYYFERVCHIMVLDPEHSHNPLSLPLLHLFNQSSALLHVVQSIAAAHKNGFRHSDNLTECLVERKHALVSMQQELFQARKHPVATFLTIFLLGISSPWIEESMGLEHLVGARDVIDLLLNDPAIRPSDPTMQLIMGLYIWWEMASSFSLDHTRQRPLDAGVIYEVVQANQQQYHPLAGYSLDLFHIVANLNHYCRRIVDGEVHDHRVEASLEEQLLSWIPNQENELSFLLSDAYRKHGLIQLHRICGPSEGQSEQENEGLIQQWATEAMNSLLQIPLTSSYLNFQPIPLLSAASEIPADNPKQRQEIRSRFKALYSLNNLPVMLDAIDLLEEIWELRTLGITTPWLVIVHERGQMFPLA</sequence>
<dbReference type="SMART" id="SM00066">
    <property type="entry name" value="GAL4"/>
    <property type="match status" value="1"/>
</dbReference>
<evidence type="ECO:0000313" key="6">
    <source>
        <dbReference type="Proteomes" id="UP000320707"/>
    </source>
</evidence>